<gene>
    <name evidence="3" type="ORF">DARMORV10_A07P06120.1</name>
</gene>
<keyword evidence="1" id="KW-0812">Transmembrane</keyword>
<dbReference type="Proteomes" id="UP001295469">
    <property type="component" value="Chromosome A07"/>
</dbReference>
<evidence type="ECO:0000256" key="2">
    <source>
        <dbReference type="SAM" id="SignalP"/>
    </source>
</evidence>
<evidence type="ECO:0000256" key="1">
    <source>
        <dbReference type="SAM" id="Phobius"/>
    </source>
</evidence>
<keyword evidence="1" id="KW-1133">Transmembrane helix</keyword>
<accession>A0A816YL11</accession>
<organism evidence="3">
    <name type="scientific">Brassica napus</name>
    <name type="common">Rape</name>
    <dbReference type="NCBI Taxonomy" id="3708"/>
    <lineage>
        <taxon>Eukaryota</taxon>
        <taxon>Viridiplantae</taxon>
        <taxon>Streptophyta</taxon>
        <taxon>Embryophyta</taxon>
        <taxon>Tracheophyta</taxon>
        <taxon>Spermatophyta</taxon>
        <taxon>Magnoliopsida</taxon>
        <taxon>eudicotyledons</taxon>
        <taxon>Gunneridae</taxon>
        <taxon>Pentapetalae</taxon>
        <taxon>rosids</taxon>
        <taxon>malvids</taxon>
        <taxon>Brassicales</taxon>
        <taxon>Brassicaceae</taxon>
        <taxon>Brassiceae</taxon>
        <taxon>Brassica</taxon>
    </lineage>
</organism>
<sequence>MLCRELNLIILPLLFALARSSSPRSVLLTSVWRGLFCFLLFSYASLLIQFSAGKLRSRHFGKDYLVVEVTDLFIVIVWRLAVHRQSVYLFLSRLKDLSTVPAPVKCGGQGATSHLRLVASLFGVCIFSFVRLCLGGCLGSVSSGVSTSSVMAGGGASMWWSSEFPLCLLFGSIQICYGFQRGFASKRHRSDFGGSVATLGDDSSGFYSLRMLAGGNFSDC</sequence>
<feature type="transmembrane region" description="Helical" evidence="1">
    <location>
        <begin position="158"/>
        <end position="179"/>
    </location>
</feature>
<feature type="signal peptide" evidence="2">
    <location>
        <begin position="1"/>
        <end position="20"/>
    </location>
</feature>
<keyword evidence="2" id="KW-0732">Signal</keyword>
<dbReference type="EMBL" id="HG994361">
    <property type="protein sequence ID" value="CAF2158013.1"/>
    <property type="molecule type" value="Genomic_DNA"/>
</dbReference>
<feature type="chain" id="PRO_5032431170" evidence="2">
    <location>
        <begin position="21"/>
        <end position="220"/>
    </location>
</feature>
<evidence type="ECO:0000313" key="3">
    <source>
        <dbReference type="EMBL" id="CAF2158013.1"/>
    </source>
</evidence>
<name>A0A816YL11_BRANA</name>
<reference evidence="3" key="1">
    <citation type="submission" date="2021-01" db="EMBL/GenBank/DDBJ databases">
        <authorList>
            <consortium name="Genoscope - CEA"/>
            <person name="William W."/>
        </authorList>
    </citation>
    <scope>NUCLEOTIDE SEQUENCE</scope>
</reference>
<keyword evidence="1" id="KW-0472">Membrane</keyword>
<feature type="transmembrane region" description="Helical" evidence="1">
    <location>
        <begin position="30"/>
        <end position="52"/>
    </location>
</feature>
<proteinExistence type="predicted"/>
<protein>
    <submittedName>
        <fullName evidence="3">(rape) hypothetical protein</fullName>
    </submittedName>
</protein>
<dbReference type="AlphaFoldDB" id="A0A816YL11"/>